<dbReference type="Pfam" id="PF13481">
    <property type="entry name" value="AAA_25"/>
    <property type="match status" value="1"/>
</dbReference>
<comment type="caution">
    <text evidence="15">The sequence shown here is derived from an EMBL/GenBank/DDBJ whole genome shotgun (WGS) entry which is preliminary data.</text>
</comment>
<comment type="similarity">
    <text evidence="11 13">Belongs to the RecA family. RadA subfamily.</text>
</comment>
<accession>A0A1Q5PLQ2</accession>
<feature type="short sequence motif" description="RadA KNRFG motif" evidence="11">
    <location>
        <begin position="257"/>
        <end position="261"/>
    </location>
</feature>
<keyword evidence="7 11" id="KW-0067">ATP-binding</keyword>
<sequence length="463" mass="48450">MAKSKTSYQCTECGWQTTKWVGQCRECQAWSTLEEHTPTAQTATGPVTALAPKSAAKPINEISAHLTARRSTGVSELDRVLGGGIVPGAVILLTGEPGVGKSTLLLEVSAKAAAQSRADQKNPVLYITGEESAAQVRLRAERIEALDEDLLLASETELGAILGHIEAHQPSLVVIDSIQTMFSANVEGSAGGIAQVRAVASALIAVAKQQNVPVLLVGHVTKDGNIAGPRVLEHLVDVVCHFEGERHAQLRLLRAIKNRYGATDEVGCFEMSDAGIKGLADPSGLFLDEVAAQVPGTCVTVTLEGRRPLATQLQALVARAGAGSPRRTTSGVDNSRVAMMLAVCQARLGIDFSSLEVYVSTVGGAKTTEPAVDLCLALALISAASDRSPKADLVAIGEVGLTGQLRSVSGMQRRLSEAARLGFKQALVPSQGFQPQFAPKGMKVTPVSSLKEAVAFALGQGQK</sequence>
<comment type="function">
    <text evidence="13">DNA-dependent ATPase involved in processing of recombination intermediates, plays a role in repairing DNA breaks. Stimulates the branch migration of RecA-mediated strand transfer reactions, allowing the 3' invading strand to extend heteroduplex DNA faster. Binds ssDNA in the presence of ADP but not other nucleotides, has ATPase activity that is stimulated by ssDNA and various branched DNA structures, but inhibited by SSB. Does not have RecA's homology-searching function.</text>
</comment>
<dbReference type="InterPro" id="IPR020588">
    <property type="entry name" value="RecA_ATP-bd"/>
</dbReference>
<evidence type="ECO:0000256" key="3">
    <source>
        <dbReference type="ARBA" id="ARBA00022763"/>
    </source>
</evidence>
<keyword evidence="10 11" id="KW-0234">DNA repair</keyword>
<dbReference type="SMART" id="SM00382">
    <property type="entry name" value="AAA"/>
    <property type="match status" value="1"/>
</dbReference>
<dbReference type="GO" id="GO:0016787">
    <property type="term" value="F:hydrolase activity"/>
    <property type="evidence" value="ECO:0007669"/>
    <property type="project" value="UniProtKB-KW"/>
</dbReference>
<dbReference type="GO" id="GO:0005829">
    <property type="term" value="C:cytosol"/>
    <property type="evidence" value="ECO:0007669"/>
    <property type="project" value="TreeGrafter"/>
</dbReference>
<evidence type="ECO:0000256" key="13">
    <source>
        <dbReference type="RuleBase" id="RU003555"/>
    </source>
</evidence>
<keyword evidence="5" id="KW-0378">Hydrolase</keyword>
<dbReference type="SUPFAM" id="SSF54211">
    <property type="entry name" value="Ribosomal protein S5 domain 2-like"/>
    <property type="match status" value="1"/>
</dbReference>
<evidence type="ECO:0000256" key="4">
    <source>
        <dbReference type="ARBA" id="ARBA00022771"/>
    </source>
</evidence>
<feature type="region of interest" description="Lon-protease-like" evidence="11">
    <location>
        <begin position="356"/>
        <end position="463"/>
    </location>
</feature>
<dbReference type="InterPro" id="IPR014721">
    <property type="entry name" value="Ribsml_uS5_D2-typ_fold_subgr"/>
</dbReference>
<dbReference type="PANTHER" id="PTHR32472:SF10">
    <property type="entry name" value="DNA REPAIR PROTEIN RADA-LIKE PROTEIN"/>
    <property type="match status" value="1"/>
</dbReference>
<keyword evidence="3 11" id="KW-0227">DNA damage</keyword>
<feature type="binding site" evidence="11">
    <location>
        <begin position="95"/>
        <end position="102"/>
    </location>
    <ligand>
        <name>ATP</name>
        <dbReference type="ChEBI" id="CHEBI:30616"/>
    </ligand>
</feature>
<keyword evidence="8 11" id="KW-0346">Stress response</keyword>
<evidence type="ECO:0000256" key="7">
    <source>
        <dbReference type="ARBA" id="ARBA00022840"/>
    </source>
</evidence>
<keyword evidence="4 13" id="KW-0863">Zinc-finger</keyword>
<evidence type="ECO:0000256" key="12">
    <source>
        <dbReference type="NCBIfam" id="TIGR00416"/>
    </source>
</evidence>
<comment type="function">
    <text evidence="11">Plays a role in repairing double-strand DNA breaks, probably involving stabilizing or processing branched DNA or blocked replication forks.</text>
</comment>
<dbReference type="Gene3D" id="3.40.50.300">
    <property type="entry name" value="P-loop containing nucleotide triphosphate hydrolases"/>
    <property type="match status" value="1"/>
</dbReference>
<dbReference type="InterPro" id="IPR020568">
    <property type="entry name" value="Ribosomal_Su5_D2-typ_SF"/>
</dbReference>
<dbReference type="GO" id="GO:0005524">
    <property type="term" value="F:ATP binding"/>
    <property type="evidence" value="ECO:0007669"/>
    <property type="project" value="UniProtKB-UniRule"/>
</dbReference>
<dbReference type="Pfam" id="PF13541">
    <property type="entry name" value="ChlI"/>
    <property type="match status" value="1"/>
</dbReference>
<evidence type="ECO:0000256" key="1">
    <source>
        <dbReference type="ARBA" id="ARBA00022723"/>
    </source>
</evidence>
<dbReference type="PRINTS" id="PR01874">
    <property type="entry name" value="DNAREPAIRADA"/>
</dbReference>
<keyword evidence="6 13" id="KW-0862">Zinc</keyword>
<evidence type="ECO:0000256" key="11">
    <source>
        <dbReference type="HAMAP-Rule" id="MF_01498"/>
    </source>
</evidence>
<dbReference type="Proteomes" id="UP000186785">
    <property type="component" value="Unassembled WGS sequence"/>
</dbReference>
<evidence type="ECO:0000313" key="16">
    <source>
        <dbReference type="Proteomes" id="UP000186785"/>
    </source>
</evidence>
<dbReference type="RefSeq" id="WP_073709329.1">
    <property type="nucleotide sequence ID" value="NZ_MQSV01000003.1"/>
</dbReference>
<keyword evidence="16" id="KW-1185">Reference proteome</keyword>
<evidence type="ECO:0000256" key="5">
    <source>
        <dbReference type="ARBA" id="ARBA00022801"/>
    </source>
</evidence>
<dbReference type="GO" id="GO:0008270">
    <property type="term" value="F:zinc ion binding"/>
    <property type="evidence" value="ECO:0007669"/>
    <property type="project" value="UniProtKB-KW"/>
</dbReference>
<keyword evidence="2 11" id="KW-0547">Nucleotide-binding</keyword>
<dbReference type="Gene3D" id="3.30.230.10">
    <property type="match status" value="1"/>
</dbReference>
<evidence type="ECO:0000256" key="8">
    <source>
        <dbReference type="ARBA" id="ARBA00023016"/>
    </source>
</evidence>
<dbReference type="GO" id="GO:0000725">
    <property type="term" value="P:recombinational repair"/>
    <property type="evidence" value="ECO:0007669"/>
    <property type="project" value="UniProtKB-UniRule"/>
</dbReference>
<dbReference type="PROSITE" id="PS50162">
    <property type="entry name" value="RECA_2"/>
    <property type="match status" value="1"/>
</dbReference>
<dbReference type="NCBIfam" id="TIGR00416">
    <property type="entry name" value="sms"/>
    <property type="match status" value="1"/>
</dbReference>
<dbReference type="STRING" id="1921764.BSR28_05720"/>
<dbReference type="AlphaFoldDB" id="A0A1Q5PLQ2"/>
<evidence type="ECO:0000256" key="2">
    <source>
        <dbReference type="ARBA" id="ARBA00022741"/>
    </source>
</evidence>
<dbReference type="InterPro" id="IPR003593">
    <property type="entry name" value="AAA+_ATPase"/>
</dbReference>
<reference evidence="15 16" key="1">
    <citation type="submission" date="2016-11" db="EMBL/GenBank/DDBJ databases">
        <title>Actinomyces gypaetusis sp. nov. isolated from the vulture Gypaetus barbatus in Qinghai Tibet Plateau China.</title>
        <authorList>
            <person name="Meng X."/>
        </authorList>
    </citation>
    <scope>NUCLEOTIDE SEQUENCE [LARGE SCALE GENOMIC DNA]</scope>
    <source>
        <strain evidence="15 16">VUL4_2</strain>
    </source>
</reference>
<protein>
    <recommendedName>
        <fullName evidence="11 12">DNA repair protein RadA</fullName>
    </recommendedName>
</protein>
<gene>
    <name evidence="11" type="primary">radA</name>
    <name evidence="15" type="ORF">BSR29_05680</name>
</gene>
<dbReference type="GO" id="GO:0003684">
    <property type="term" value="F:damaged DNA binding"/>
    <property type="evidence" value="ECO:0007669"/>
    <property type="project" value="InterPro"/>
</dbReference>
<dbReference type="SUPFAM" id="SSF52540">
    <property type="entry name" value="P-loop containing nucleoside triphosphate hydrolases"/>
    <property type="match status" value="1"/>
</dbReference>
<evidence type="ECO:0000256" key="6">
    <source>
        <dbReference type="ARBA" id="ARBA00022833"/>
    </source>
</evidence>
<name>A0A1Q5PLQ2_9ACTO</name>
<organism evidence="15 16">
    <name type="scientific">Boudabousia liubingyangii</name>
    <dbReference type="NCBI Taxonomy" id="1921764"/>
    <lineage>
        <taxon>Bacteria</taxon>
        <taxon>Bacillati</taxon>
        <taxon>Actinomycetota</taxon>
        <taxon>Actinomycetes</taxon>
        <taxon>Actinomycetales</taxon>
        <taxon>Actinomycetaceae</taxon>
        <taxon>Boudabousia</taxon>
    </lineage>
</organism>
<proteinExistence type="inferred from homology"/>
<keyword evidence="1 11" id="KW-0479">Metal-binding</keyword>
<dbReference type="InterPro" id="IPR027417">
    <property type="entry name" value="P-loop_NTPase"/>
</dbReference>
<keyword evidence="9 11" id="KW-0238">DNA-binding</keyword>
<dbReference type="HAMAP" id="MF_01498">
    <property type="entry name" value="RadA_bact"/>
    <property type="match status" value="1"/>
</dbReference>
<comment type="domain">
    <text evidence="11">The middle region has homology to RecA with ATPase motifs including the RadA KNRFG motif, while the C-terminus is homologous to Lon protease.</text>
</comment>
<evidence type="ECO:0000256" key="10">
    <source>
        <dbReference type="ARBA" id="ARBA00023204"/>
    </source>
</evidence>
<dbReference type="PANTHER" id="PTHR32472">
    <property type="entry name" value="DNA REPAIR PROTEIN RADA"/>
    <property type="match status" value="1"/>
</dbReference>
<feature type="domain" description="RecA family profile 1" evidence="14">
    <location>
        <begin position="66"/>
        <end position="220"/>
    </location>
</feature>
<dbReference type="EMBL" id="MQSV01000003">
    <property type="protein sequence ID" value="OKL47970.1"/>
    <property type="molecule type" value="Genomic_DNA"/>
</dbReference>
<dbReference type="Pfam" id="PF18073">
    <property type="entry name" value="Zn_ribbon_LapB"/>
    <property type="match status" value="1"/>
</dbReference>
<evidence type="ECO:0000313" key="15">
    <source>
        <dbReference type="EMBL" id="OKL47970.1"/>
    </source>
</evidence>
<dbReference type="FunFam" id="3.40.50.300:FF:000050">
    <property type="entry name" value="DNA repair protein RadA"/>
    <property type="match status" value="1"/>
</dbReference>
<dbReference type="GO" id="GO:0140664">
    <property type="term" value="F:ATP-dependent DNA damage sensor activity"/>
    <property type="evidence" value="ECO:0007669"/>
    <property type="project" value="InterPro"/>
</dbReference>
<dbReference type="InterPro" id="IPR004504">
    <property type="entry name" value="DNA_repair_RadA"/>
</dbReference>
<dbReference type="CDD" id="cd01121">
    <property type="entry name" value="RadA_SMS_N"/>
    <property type="match status" value="1"/>
</dbReference>
<dbReference type="OrthoDB" id="9803906at2"/>
<evidence type="ECO:0000259" key="14">
    <source>
        <dbReference type="PROSITE" id="PS50162"/>
    </source>
</evidence>
<dbReference type="InterPro" id="IPR041166">
    <property type="entry name" value="Rubredoxin_2"/>
</dbReference>
<evidence type="ECO:0000256" key="9">
    <source>
        <dbReference type="ARBA" id="ARBA00023125"/>
    </source>
</evidence>